<feature type="transmembrane region" description="Helical" evidence="4">
    <location>
        <begin position="302"/>
        <end position="321"/>
    </location>
</feature>
<dbReference type="Gene3D" id="3.30.450.20">
    <property type="entry name" value="PAS domain"/>
    <property type="match status" value="1"/>
</dbReference>
<reference evidence="6 7" key="1">
    <citation type="submission" date="2016-11" db="EMBL/GenBank/DDBJ databases">
        <authorList>
            <person name="Jaros S."/>
            <person name="Januszkiewicz K."/>
            <person name="Wedrychowicz H."/>
        </authorList>
    </citation>
    <scope>NUCLEOTIDE SEQUENCE [LARGE SCALE GENOMIC DNA]</scope>
    <source>
        <strain evidence="6 7">DSM 8605</strain>
    </source>
</reference>
<dbReference type="Proteomes" id="UP000184447">
    <property type="component" value="Unassembled WGS sequence"/>
</dbReference>
<evidence type="ECO:0000256" key="2">
    <source>
        <dbReference type="ARBA" id="ARBA00023125"/>
    </source>
</evidence>
<feature type="transmembrane region" description="Helical" evidence="4">
    <location>
        <begin position="13"/>
        <end position="33"/>
    </location>
</feature>
<keyword evidence="4" id="KW-0472">Membrane</keyword>
<organism evidence="6 7">
    <name type="scientific">Clostridium grantii DSM 8605</name>
    <dbReference type="NCBI Taxonomy" id="1121316"/>
    <lineage>
        <taxon>Bacteria</taxon>
        <taxon>Bacillati</taxon>
        <taxon>Bacillota</taxon>
        <taxon>Clostridia</taxon>
        <taxon>Eubacteriales</taxon>
        <taxon>Clostridiaceae</taxon>
        <taxon>Clostridium</taxon>
    </lineage>
</organism>
<feature type="domain" description="HTH araC/xylS-type" evidence="5">
    <location>
        <begin position="662"/>
        <end position="761"/>
    </location>
</feature>
<evidence type="ECO:0000313" key="6">
    <source>
        <dbReference type="EMBL" id="SHI02521.1"/>
    </source>
</evidence>
<dbReference type="Gene3D" id="1.10.10.60">
    <property type="entry name" value="Homeodomain-like"/>
    <property type="match status" value="2"/>
</dbReference>
<dbReference type="RefSeq" id="WP_073340707.1">
    <property type="nucleotide sequence ID" value="NZ_FQXM01000035.1"/>
</dbReference>
<dbReference type="Pfam" id="PF12833">
    <property type="entry name" value="HTH_18"/>
    <property type="match status" value="1"/>
</dbReference>
<keyword evidence="7" id="KW-1185">Reference proteome</keyword>
<keyword evidence="4" id="KW-0812">Transmembrane</keyword>
<dbReference type="PROSITE" id="PS01124">
    <property type="entry name" value="HTH_ARAC_FAMILY_2"/>
    <property type="match status" value="1"/>
</dbReference>
<dbReference type="SMART" id="SM00342">
    <property type="entry name" value="HTH_ARAC"/>
    <property type="match status" value="1"/>
</dbReference>
<keyword evidence="4" id="KW-1133">Transmembrane helix</keyword>
<dbReference type="STRING" id="1121316.SAMN02745207_03883"/>
<dbReference type="SUPFAM" id="SSF46689">
    <property type="entry name" value="Homeodomain-like"/>
    <property type="match status" value="1"/>
</dbReference>
<dbReference type="PROSITE" id="PS00041">
    <property type="entry name" value="HTH_ARAC_FAMILY_1"/>
    <property type="match status" value="1"/>
</dbReference>
<dbReference type="AlphaFoldDB" id="A0A1M5XRS5"/>
<keyword evidence="1" id="KW-0805">Transcription regulation</keyword>
<dbReference type="InterPro" id="IPR009057">
    <property type="entry name" value="Homeodomain-like_sf"/>
</dbReference>
<dbReference type="InterPro" id="IPR018060">
    <property type="entry name" value="HTH_AraC"/>
</dbReference>
<evidence type="ECO:0000256" key="3">
    <source>
        <dbReference type="ARBA" id="ARBA00023163"/>
    </source>
</evidence>
<evidence type="ECO:0000313" key="7">
    <source>
        <dbReference type="Proteomes" id="UP000184447"/>
    </source>
</evidence>
<accession>A0A1M5XRS5</accession>
<gene>
    <name evidence="6" type="ORF">SAMN02745207_03883</name>
</gene>
<dbReference type="InterPro" id="IPR018062">
    <property type="entry name" value="HTH_AraC-typ_CS"/>
</dbReference>
<dbReference type="GO" id="GO:0043565">
    <property type="term" value="F:sequence-specific DNA binding"/>
    <property type="evidence" value="ECO:0007669"/>
    <property type="project" value="InterPro"/>
</dbReference>
<keyword evidence="2 6" id="KW-0238">DNA-binding</keyword>
<name>A0A1M5XRS5_9CLOT</name>
<evidence type="ECO:0000256" key="1">
    <source>
        <dbReference type="ARBA" id="ARBA00023015"/>
    </source>
</evidence>
<protein>
    <submittedName>
        <fullName evidence="6">AraC-type DNA-binding protein</fullName>
    </submittedName>
</protein>
<dbReference type="PANTHER" id="PTHR43280:SF28">
    <property type="entry name" value="HTH-TYPE TRANSCRIPTIONAL ACTIVATOR RHAS"/>
    <property type="match status" value="1"/>
</dbReference>
<evidence type="ECO:0000259" key="5">
    <source>
        <dbReference type="PROSITE" id="PS01124"/>
    </source>
</evidence>
<dbReference type="EMBL" id="FQXM01000035">
    <property type="protein sequence ID" value="SHI02521.1"/>
    <property type="molecule type" value="Genomic_DNA"/>
</dbReference>
<proteinExistence type="predicted"/>
<dbReference type="OrthoDB" id="1938323at2"/>
<dbReference type="GO" id="GO:0003700">
    <property type="term" value="F:DNA-binding transcription factor activity"/>
    <property type="evidence" value="ECO:0007669"/>
    <property type="project" value="InterPro"/>
</dbReference>
<keyword evidence="3" id="KW-0804">Transcription</keyword>
<dbReference type="PANTHER" id="PTHR43280">
    <property type="entry name" value="ARAC-FAMILY TRANSCRIPTIONAL REGULATOR"/>
    <property type="match status" value="1"/>
</dbReference>
<evidence type="ECO:0000256" key="4">
    <source>
        <dbReference type="SAM" id="Phobius"/>
    </source>
</evidence>
<sequence>MKKKYYFNSVIKIWFITYIIVLLVPLLVNYFLFIHSRAIIQEEINSGRNAMLTQLKSNIDEKLQSIRRTGILVTNEPKFLGVINDDKKGVIDNNKYEIIELANFISLLRNSNNNIESIMLYLKNSNNVFYNKTYMNNQYIYNNHVNLDIFETYDQWYDFLNQKYRNEFVLTDIKTPEGNPEKYISYAMSLPYGNLANSNSTLFISIKQDQIINILDDYKISGNGIVYILDENNNIIASNVDMKIPELLEYENLINNNTIYFGKYDKKEVAALMTESDETNWKYIILADKEIFSKKMFNYSKIVLFATFIYTIIGIILAFLFTNRNYKPIKKIVQLISIKSLTERNSECNDYLYLQESFERAFFEMDEMHQTISQQNDLLRRNFIYRLLNGEIRDKVLLETSLNKFEIEFNYDYYSVFIVHIDFCQPKENFSTDITLMKIAEYFNQIELKKSKLYHITRENYIIFITNSDLETQNKLNRELHTYIDQLKLQIEQFSRLSLSVAVSNIHDSILGITEAYQESLNCLDYILVYEPDEILSYKDIESKDAYYYPISIEQKLINYIKAGNIEEANALLQHVYDKNFKENLISMNMGKSLMFDICASILKVVDYQNTNEMINQEKLLKSIIFSKNLREMMDSLVKVLCTVCKYFKCINEKTEKIAYSKEINSYIEENYSNSDLNISTLAEHFNLTPSYLSKLYKMETDEGILTYINKIRVDKSKSLLLETDQCISEIAEKVGILHDTSFNRIFKNNEGITPGQYRKNNKII</sequence>